<accession>W9RVX4</accession>
<reference evidence="2" key="1">
    <citation type="submission" date="2013-01" db="EMBL/GenBank/DDBJ databases">
        <title>Draft Genome Sequence of a Mulberry Tree, Morus notabilis C.K. Schneid.</title>
        <authorList>
            <person name="He N."/>
            <person name="Zhao S."/>
        </authorList>
    </citation>
    <scope>NUCLEOTIDE SEQUENCE</scope>
</reference>
<protein>
    <submittedName>
        <fullName evidence="1">Uncharacterized protein</fullName>
    </submittedName>
</protein>
<sequence length="74" mass="8205">MEPASSKRMLFLDAIILAHMGVTNDGDLASGRESPSVEPSLELSKTDLGPLNFSVLLNMLRVFNHKFPWVFPFA</sequence>
<dbReference type="Proteomes" id="UP000030645">
    <property type="component" value="Unassembled WGS sequence"/>
</dbReference>
<gene>
    <name evidence="1" type="ORF">L484_019555</name>
</gene>
<evidence type="ECO:0000313" key="1">
    <source>
        <dbReference type="EMBL" id="EXC13598.1"/>
    </source>
</evidence>
<evidence type="ECO:0000313" key="2">
    <source>
        <dbReference type="Proteomes" id="UP000030645"/>
    </source>
</evidence>
<organism evidence="1 2">
    <name type="scientific">Morus notabilis</name>
    <dbReference type="NCBI Taxonomy" id="981085"/>
    <lineage>
        <taxon>Eukaryota</taxon>
        <taxon>Viridiplantae</taxon>
        <taxon>Streptophyta</taxon>
        <taxon>Embryophyta</taxon>
        <taxon>Tracheophyta</taxon>
        <taxon>Spermatophyta</taxon>
        <taxon>Magnoliopsida</taxon>
        <taxon>eudicotyledons</taxon>
        <taxon>Gunneridae</taxon>
        <taxon>Pentapetalae</taxon>
        <taxon>rosids</taxon>
        <taxon>fabids</taxon>
        <taxon>Rosales</taxon>
        <taxon>Moraceae</taxon>
        <taxon>Moreae</taxon>
        <taxon>Morus</taxon>
    </lineage>
</organism>
<dbReference type="AlphaFoldDB" id="W9RVX4"/>
<proteinExistence type="predicted"/>
<dbReference type="EMBL" id="KE345753">
    <property type="protein sequence ID" value="EXC13598.1"/>
    <property type="molecule type" value="Genomic_DNA"/>
</dbReference>
<keyword evidence="2" id="KW-1185">Reference proteome</keyword>
<name>W9RVX4_9ROSA</name>